<comment type="caution">
    <text evidence="1">The sequence shown here is derived from an EMBL/GenBank/DDBJ whole genome shotgun (WGS) entry which is preliminary data.</text>
</comment>
<protein>
    <submittedName>
        <fullName evidence="1">Uncharacterized protein</fullName>
    </submittedName>
</protein>
<accession>A0A5S3N5P4</accession>
<dbReference type="AlphaFoldDB" id="A0A5S3N5P4"/>
<sequence length="62" mass="7251">MKTQQKSTFIKSIAILFILIFVLIPLAEITTHLEYNTISYYAKQTICAMDYPFEVLSFKEIK</sequence>
<reference evidence="1 2" key="1">
    <citation type="submission" date="2019-05" db="EMBL/GenBank/DDBJ databases">
        <title>Polaribacter aestuariivivens sp. nov., isolated from a tidal flat.</title>
        <authorList>
            <person name="Yoon J.-H."/>
        </authorList>
    </citation>
    <scope>NUCLEOTIDE SEQUENCE [LARGE SCALE GENOMIC DNA]</scope>
    <source>
        <strain evidence="1 2">DBTF-3</strain>
    </source>
</reference>
<name>A0A5S3N5P4_9FLAO</name>
<evidence type="ECO:0000313" key="1">
    <source>
        <dbReference type="EMBL" id="TMM30665.1"/>
    </source>
</evidence>
<keyword evidence="2" id="KW-1185">Reference proteome</keyword>
<evidence type="ECO:0000313" key="2">
    <source>
        <dbReference type="Proteomes" id="UP000307140"/>
    </source>
</evidence>
<gene>
    <name evidence="1" type="ORF">FDT66_07850</name>
</gene>
<dbReference type="EMBL" id="VANR01000003">
    <property type="protein sequence ID" value="TMM30665.1"/>
    <property type="molecule type" value="Genomic_DNA"/>
</dbReference>
<dbReference type="RefSeq" id="WP_222927914.1">
    <property type="nucleotide sequence ID" value="NZ_VANR01000003.1"/>
</dbReference>
<organism evidence="1 2">
    <name type="scientific">Polaribacter aestuariivivens</name>
    <dbReference type="NCBI Taxonomy" id="2304626"/>
    <lineage>
        <taxon>Bacteria</taxon>
        <taxon>Pseudomonadati</taxon>
        <taxon>Bacteroidota</taxon>
        <taxon>Flavobacteriia</taxon>
        <taxon>Flavobacteriales</taxon>
        <taxon>Flavobacteriaceae</taxon>
    </lineage>
</organism>
<dbReference type="Proteomes" id="UP000307140">
    <property type="component" value="Unassembled WGS sequence"/>
</dbReference>
<proteinExistence type="predicted"/>